<dbReference type="Proteomes" id="UP000660454">
    <property type="component" value="Unassembled WGS sequence"/>
</dbReference>
<comment type="caution">
    <text evidence="2">The sequence shown here is derived from an EMBL/GenBank/DDBJ whole genome shotgun (WGS) entry which is preliminary data.</text>
</comment>
<keyword evidence="3" id="KW-1185">Reference proteome</keyword>
<protein>
    <submittedName>
        <fullName evidence="2">Uncharacterized protein</fullName>
    </submittedName>
</protein>
<dbReference type="EMBL" id="BOOF01000028">
    <property type="protein sequence ID" value="GIH63824.1"/>
    <property type="molecule type" value="Genomic_DNA"/>
</dbReference>
<sequence>MGARQAGPEPRAITPVRLGQGDQSAVEESHRALCQAIARQESITEQQAPERGISRPDSAARGRPAEPAEPG</sequence>
<evidence type="ECO:0000313" key="2">
    <source>
        <dbReference type="EMBL" id="GIH63824.1"/>
    </source>
</evidence>
<evidence type="ECO:0000256" key="1">
    <source>
        <dbReference type="SAM" id="MobiDB-lite"/>
    </source>
</evidence>
<name>A0ABQ4GR48_9ACTN</name>
<proteinExistence type="predicted"/>
<reference evidence="2 3" key="1">
    <citation type="submission" date="2021-01" db="EMBL/GenBank/DDBJ databases">
        <title>Whole genome shotgun sequence of Microbispora siamensis NBRC 104113.</title>
        <authorList>
            <person name="Komaki H."/>
            <person name="Tamura T."/>
        </authorList>
    </citation>
    <scope>NUCLEOTIDE SEQUENCE [LARGE SCALE GENOMIC DNA]</scope>
    <source>
        <strain evidence="2 3">NBRC 104113</strain>
    </source>
</reference>
<gene>
    <name evidence="2" type="ORF">Msi02_46410</name>
</gene>
<evidence type="ECO:0000313" key="3">
    <source>
        <dbReference type="Proteomes" id="UP000660454"/>
    </source>
</evidence>
<organism evidence="2 3">
    <name type="scientific">Microbispora siamensis</name>
    <dbReference type="NCBI Taxonomy" id="564413"/>
    <lineage>
        <taxon>Bacteria</taxon>
        <taxon>Bacillati</taxon>
        <taxon>Actinomycetota</taxon>
        <taxon>Actinomycetes</taxon>
        <taxon>Streptosporangiales</taxon>
        <taxon>Streptosporangiaceae</taxon>
        <taxon>Microbispora</taxon>
    </lineage>
</organism>
<accession>A0ABQ4GR48</accession>
<feature type="region of interest" description="Disordered" evidence="1">
    <location>
        <begin position="1"/>
        <end position="71"/>
    </location>
</feature>
<feature type="compositionally biased region" description="Basic and acidic residues" evidence="1">
    <location>
        <begin position="52"/>
        <end position="71"/>
    </location>
</feature>